<feature type="domain" description="RCK C-terminal" evidence="2">
    <location>
        <begin position="156"/>
        <end position="241"/>
    </location>
</feature>
<dbReference type="PANTHER" id="PTHR43833:SF7">
    <property type="entry name" value="KTR SYSTEM POTASSIUM UPTAKE PROTEIN C"/>
    <property type="match status" value="1"/>
</dbReference>
<dbReference type="Proteomes" id="UP000234327">
    <property type="component" value="Unassembled WGS sequence"/>
</dbReference>
<dbReference type="Gene3D" id="3.40.50.720">
    <property type="entry name" value="NAD(P)-binding Rossmann-like Domain"/>
    <property type="match status" value="1"/>
</dbReference>
<evidence type="ECO:0000313" key="5">
    <source>
        <dbReference type="EMBL" id="PCC51919.1"/>
    </source>
</evidence>
<proteinExistence type="predicted"/>
<dbReference type="InterPro" id="IPR036291">
    <property type="entry name" value="NAD(P)-bd_dom_sf"/>
</dbReference>
<dbReference type="Proteomes" id="UP000217881">
    <property type="component" value="Unassembled WGS sequence"/>
</dbReference>
<dbReference type="InterPro" id="IPR036721">
    <property type="entry name" value="RCK_C_sf"/>
</dbReference>
<evidence type="ECO:0000313" key="11">
    <source>
        <dbReference type="Proteomes" id="UP000094793"/>
    </source>
</evidence>
<accession>A0A2H1K4I6</accession>
<reference evidence="3" key="1">
    <citation type="submission" date="2016-09" db="EMBL/GenBank/DDBJ databases">
        <title>Complete Genome Sequence of Brevibacterium aurantiacum SMQ-1335.</title>
        <authorList>
            <person name="de Melo A.G."/>
            <person name="Labrie S.J."/>
            <person name="Dumaresq J."/>
            <person name="Roberts R.J."/>
            <person name="Tremblay D.M."/>
            <person name="Moineau S."/>
        </authorList>
    </citation>
    <scope>NUCLEOTIDE SEQUENCE</scope>
    <source>
        <strain evidence="3">SMQ-1335</strain>
    </source>
</reference>
<evidence type="ECO:0000313" key="3">
    <source>
        <dbReference type="EMBL" id="AOP52120.1"/>
    </source>
</evidence>
<evidence type="ECO:0000313" key="15">
    <source>
        <dbReference type="Proteomes" id="UP000234327"/>
    </source>
</evidence>
<dbReference type="GeneID" id="60904803"/>
<dbReference type="EMBL" id="NRGO01000001">
    <property type="protein sequence ID" value="PCC51919.1"/>
    <property type="molecule type" value="Genomic_DNA"/>
</dbReference>
<dbReference type="Gene3D" id="3.30.70.1450">
    <property type="entry name" value="Regulator of K+ conductance, C-terminal domain"/>
    <property type="match status" value="1"/>
</dbReference>
<dbReference type="GO" id="GO:0008324">
    <property type="term" value="F:monoatomic cation transmembrane transporter activity"/>
    <property type="evidence" value="ECO:0007669"/>
    <property type="project" value="InterPro"/>
</dbReference>
<gene>
    <name evidence="8" type="ORF">BAUR9175_02277</name>
    <name evidence="7" type="ORF">BAURA63_02055</name>
    <name evidence="9" type="ORF">BAURA86_02402</name>
    <name evidence="3" type="ORF">BLSMQ_0402</name>
    <name evidence="6" type="ORF">CIK59_15840</name>
    <name evidence="5" type="ORF">CIK62_00340</name>
    <name evidence="4" type="ORF">CXR27_02225</name>
    <name evidence="10" type="ORF">EB834_15815</name>
</gene>
<dbReference type="Proteomes" id="UP000217720">
    <property type="component" value="Unassembled WGS sequence"/>
</dbReference>
<name>A0A1D7VZH2_BREAU</name>
<reference evidence="4 17" key="6">
    <citation type="submission" date="2017-12" db="EMBL/GenBank/DDBJ databases">
        <authorList>
            <person name="Levesque S."/>
        </authorList>
    </citation>
    <scope>NUCLEOTIDE SEQUENCE [LARGE SCALE GENOMIC DNA]</scope>
    <source>
        <strain evidence="4 17">SMQ-1420</strain>
    </source>
</reference>
<dbReference type="EMBL" id="FXYZ01000007">
    <property type="protein sequence ID" value="SMX84167.1"/>
    <property type="molecule type" value="Genomic_DNA"/>
</dbReference>
<evidence type="ECO:0000313" key="16">
    <source>
        <dbReference type="Proteomes" id="UP000234525"/>
    </source>
</evidence>
<reference evidence="12 13" key="3">
    <citation type="journal article" date="2017" name="Elife">
        <title>Extensive horizontal gene transfer in cheese-associated bacteria.</title>
        <authorList>
            <person name="Bonham K.S."/>
            <person name="Wolfe B.E."/>
            <person name="Dutton R.J."/>
        </authorList>
    </citation>
    <scope>NUCLEOTIDE SEQUENCE [LARGE SCALE GENOMIC DNA]</scope>
    <source>
        <strain evidence="6 13">738_8</strain>
        <strain evidence="5 12">900_6</strain>
    </source>
</reference>
<dbReference type="KEGG" id="blin:BLSMQ_0402"/>
<dbReference type="InterPro" id="IPR050721">
    <property type="entry name" value="Trk_Ktr_HKT_K-transport"/>
</dbReference>
<evidence type="ECO:0000313" key="6">
    <source>
        <dbReference type="EMBL" id="PCC52566.1"/>
    </source>
</evidence>
<sequence length="244" mass="26513">MNEKSWLSRPAVFFAGNPKPAARHGAVAVIGLGRFGGSLARELVKHGVEVIGIDISEEVVSEHAEVLTYVSRGDATDETVLRQIGIEEVDRVVIAVGSDLEASILITSRILKLGNQHIWAKAITEPHAEILHQLGVKNVVSPENDMGRRLAHLIKGHISDFLPIDEDFVLARTTPPVRVADVPLASLGLRTEYGVTIVAFKRDGGGSWDIADRDVTLYANDEILIAGTPRNVETFSELDKDNDS</sequence>
<dbReference type="RefSeq" id="WP_083248628.1">
    <property type="nucleotide sequence ID" value="NZ_BJME01000016.1"/>
</dbReference>
<dbReference type="Proteomes" id="UP000297736">
    <property type="component" value="Unassembled WGS sequence"/>
</dbReference>
<evidence type="ECO:0000259" key="1">
    <source>
        <dbReference type="PROSITE" id="PS51201"/>
    </source>
</evidence>
<reference evidence="14 15" key="5">
    <citation type="submission" date="2017-03" db="EMBL/GenBank/DDBJ databases">
        <authorList>
            <person name="Afonso C.L."/>
            <person name="Miller P.J."/>
            <person name="Scott M.A."/>
            <person name="Spackman E."/>
            <person name="Goraichik I."/>
            <person name="Dimitrov K.M."/>
            <person name="Suarez D.L."/>
            <person name="Swayne D.E."/>
        </authorList>
    </citation>
    <scope>NUCLEOTIDE SEQUENCE [LARGE SCALE GENOMIC DNA]</scope>
    <source>
        <strain evidence="7">6</strain>
        <strain evidence="15">6(3)</strain>
        <strain evidence="9">8</strain>
        <strain evidence="14">8(6)</strain>
        <strain evidence="8">ATCC 9175</strain>
    </source>
</reference>
<dbReference type="Proteomes" id="UP000094793">
    <property type="component" value="Chromosome"/>
</dbReference>
<evidence type="ECO:0000313" key="7">
    <source>
        <dbReference type="EMBL" id="SMX84167.1"/>
    </source>
</evidence>
<feature type="domain" description="RCK N-terminal" evidence="1">
    <location>
        <begin position="24"/>
        <end position="142"/>
    </location>
</feature>
<reference evidence="4 17" key="8">
    <citation type="submission" date="2019-01" db="EMBL/GenBank/DDBJ databases">
        <title>Comparative genomic analysis of Brevibacterium aurantiacum sheds light on its evolution and its adaptation to smear-ripened cheeses.</title>
        <authorList>
            <person name="Moineau S."/>
        </authorList>
    </citation>
    <scope>NUCLEOTIDE SEQUENCE [LARGE SCALE GENOMIC DNA]</scope>
    <source>
        <strain evidence="4 17">SMQ-1420</strain>
    </source>
</reference>
<protein>
    <submittedName>
        <fullName evidence="3">Trk system potassium uptake protein TrkA</fullName>
    </submittedName>
    <submittedName>
        <fullName evidence="4">TrkA family potassium uptake protein</fullName>
    </submittedName>
</protein>
<dbReference type="InterPro" id="IPR003148">
    <property type="entry name" value="RCK_N"/>
</dbReference>
<dbReference type="SUPFAM" id="SSF51735">
    <property type="entry name" value="NAD(P)-binding Rossmann-fold domains"/>
    <property type="match status" value="1"/>
</dbReference>
<dbReference type="EMBL" id="CP025334">
    <property type="protein sequence ID" value="AZT95960.1"/>
    <property type="molecule type" value="Genomic_DNA"/>
</dbReference>
<reference evidence="10 18" key="7">
    <citation type="submission" date="2018-10" db="EMBL/GenBank/DDBJ databases">
        <title>Brevibacterium genomes from Austrain hard cheese rinds.</title>
        <authorList>
            <person name="Anast J.M."/>
            <person name="Dzieciol M."/>
            <person name="Schultz D.L."/>
            <person name="Mann E."/>
            <person name="Wagner M."/>
            <person name="Schmitz-Esser S."/>
        </authorList>
    </citation>
    <scope>NUCLEOTIDE SEQUENCE [LARGE SCALE GENOMIC DNA]</scope>
    <source>
        <strain evidence="10 18">L261</strain>
    </source>
</reference>
<dbReference type="Pfam" id="PF02080">
    <property type="entry name" value="TrkA_C"/>
    <property type="match status" value="1"/>
</dbReference>
<dbReference type="GO" id="GO:0006813">
    <property type="term" value="P:potassium ion transport"/>
    <property type="evidence" value="ECO:0007669"/>
    <property type="project" value="InterPro"/>
</dbReference>
<dbReference type="SUPFAM" id="SSF116726">
    <property type="entry name" value="TrkA C-terminal domain-like"/>
    <property type="match status" value="1"/>
</dbReference>
<dbReference type="OrthoDB" id="9776294at2"/>
<evidence type="ECO:0000313" key="18">
    <source>
        <dbReference type="Proteomes" id="UP000297736"/>
    </source>
</evidence>
<evidence type="ECO:0000313" key="14">
    <source>
        <dbReference type="Proteomes" id="UP000234300"/>
    </source>
</evidence>
<organism evidence="3 11">
    <name type="scientific">Brevibacterium aurantiacum</name>
    <dbReference type="NCBI Taxonomy" id="273384"/>
    <lineage>
        <taxon>Bacteria</taxon>
        <taxon>Bacillati</taxon>
        <taxon>Actinomycetota</taxon>
        <taxon>Actinomycetes</taxon>
        <taxon>Micrococcales</taxon>
        <taxon>Brevibacteriaceae</taxon>
        <taxon>Brevibacterium</taxon>
    </lineage>
</organism>
<dbReference type="Proteomes" id="UP000282731">
    <property type="component" value="Chromosome"/>
</dbReference>
<dbReference type="EMBL" id="CP017150">
    <property type="protein sequence ID" value="AOP52120.1"/>
    <property type="molecule type" value="Genomic_DNA"/>
</dbReference>
<dbReference type="AlphaFoldDB" id="A0A1D7VZH2"/>
<dbReference type="EMBL" id="FXZB01000015">
    <property type="protein sequence ID" value="SMX85093.1"/>
    <property type="molecule type" value="Genomic_DNA"/>
</dbReference>
<dbReference type="PROSITE" id="PS51202">
    <property type="entry name" value="RCK_C"/>
    <property type="match status" value="1"/>
</dbReference>
<dbReference type="EMBL" id="RHFF01000017">
    <property type="protein sequence ID" value="TGD37318.1"/>
    <property type="molecule type" value="Genomic_DNA"/>
</dbReference>
<dbReference type="Proteomes" id="UP000234525">
    <property type="component" value="Unassembled WGS sequence"/>
</dbReference>
<evidence type="ECO:0000313" key="12">
    <source>
        <dbReference type="Proteomes" id="UP000217720"/>
    </source>
</evidence>
<evidence type="ECO:0000313" key="4">
    <source>
        <dbReference type="EMBL" id="AZT95960.1"/>
    </source>
</evidence>
<dbReference type="EMBL" id="FXZI01000008">
    <property type="protein sequence ID" value="SMX94681.1"/>
    <property type="molecule type" value="Genomic_DNA"/>
</dbReference>
<reference evidence="11" key="2">
    <citation type="submission" date="2016-09" db="EMBL/GenBank/DDBJ databases">
        <title>Complete Genome Sequence of Brevibacterium linens SMQ-1335.</title>
        <authorList>
            <person name="de Melo A.G."/>
            <person name="Labrie S.J."/>
            <person name="Dumaresq J."/>
            <person name="Roberts R.J."/>
            <person name="Tremblay D.M."/>
            <person name="Moineau S."/>
        </authorList>
    </citation>
    <scope>NUCLEOTIDE SEQUENCE [LARGE SCALE GENOMIC DNA]</scope>
    <source>
        <strain evidence="11">SMQ-1335</strain>
    </source>
</reference>
<accession>A0A2A3ZM00</accession>
<evidence type="ECO:0000313" key="8">
    <source>
        <dbReference type="EMBL" id="SMX85093.1"/>
    </source>
</evidence>
<keyword evidence="16" id="KW-1185">Reference proteome</keyword>
<dbReference type="PATRIC" id="fig|1703.10.peg.416"/>
<evidence type="ECO:0000313" key="9">
    <source>
        <dbReference type="EMBL" id="SMX94681.1"/>
    </source>
</evidence>
<dbReference type="PROSITE" id="PS51201">
    <property type="entry name" value="RCK_N"/>
    <property type="match status" value="1"/>
</dbReference>
<dbReference type="eggNOG" id="COG0569">
    <property type="taxonomic scope" value="Bacteria"/>
</dbReference>
<evidence type="ECO:0000259" key="2">
    <source>
        <dbReference type="PROSITE" id="PS51202"/>
    </source>
</evidence>
<accession>A0A1D7VZH2</accession>
<dbReference type="EMBL" id="NRHA01000020">
    <property type="protein sequence ID" value="PCC52566.1"/>
    <property type="molecule type" value="Genomic_DNA"/>
</dbReference>
<dbReference type="PANTHER" id="PTHR43833">
    <property type="entry name" value="POTASSIUM CHANNEL PROTEIN 2-RELATED-RELATED"/>
    <property type="match status" value="1"/>
</dbReference>
<dbReference type="Pfam" id="PF02254">
    <property type="entry name" value="TrkA_N"/>
    <property type="match status" value="1"/>
</dbReference>
<evidence type="ECO:0000313" key="17">
    <source>
        <dbReference type="Proteomes" id="UP000282731"/>
    </source>
</evidence>
<evidence type="ECO:0000313" key="10">
    <source>
        <dbReference type="EMBL" id="TGD37318.1"/>
    </source>
</evidence>
<dbReference type="InterPro" id="IPR006037">
    <property type="entry name" value="RCK_C"/>
</dbReference>
<reference evidence="16" key="4">
    <citation type="submission" date="2017-03" db="EMBL/GenBank/DDBJ databases">
        <authorList>
            <person name="Monnet C."/>
        </authorList>
    </citation>
    <scope>NUCLEOTIDE SEQUENCE [LARGE SCALE GENOMIC DNA]</scope>
    <source>
        <strain evidence="16">ATCC 9175</strain>
    </source>
</reference>
<evidence type="ECO:0000313" key="13">
    <source>
        <dbReference type="Proteomes" id="UP000217881"/>
    </source>
</evidence>
<dbReference type="Proteomes" id="UP000234300">
    <property type="component" value="Unassembled WGS sequence"/>
</dbReference>